<keyword evidence="5" id="KW-1185">Reference proteome</keyword>
<dbReference type="AlphaFoldDB" id="X6NN20"/>
<comment type="similarity">
    <text evidence="1">Belongs to the KptA/TPT1 family.</text>
</comment>
<dbReference type="Gene3D" id="3.20.170.30">
    <property type="match status" value="1"/>
</dbReference>
<protein>
    <recommendedName>
        <fullName evidence="6">2'-phosphotransferase</fullName>
    </recommendedName>
</protein>
<dbReference type="Proteomes" id="UP000023152">
    <property type="component" value="Unassembled WGS sequence"/>
</dbReference>
<organism evidence="4 5">
    <name type="scientific">Reticulomyxa filosa</name>
    <dbReference type="NCBI Taxonomy" id="46433"/>
    <lineage>
        <taxon>Eukaryota</taxon>
        <taxon>Sar</taxon>
        <taxon>Rhizaria</taxon>
        <taxon>Retaria</taxon>
        <taxon>Foraminifera</taxon>
        <taxon>Monothalamids</taxon>
        <taxon>Reticulomyxidae</taxon>
        <taxon>Reticulomyxa</taxon>
    </lineage>
</organism>
<feature type="non-terminal residue" evidence="4">
    <location>
        <position position="1"/>
    </location>
</feature>
<evidence type="ECO:0000313" key="4">
    <source>
        <dbReference type="EMBL" id="ETO26792.1"/>
    </source>
</evidence>
<evidence type="ECO:0000256" key="3">
    <source>
        <dbReference type="ARBA" id="ARBA00023027"/>
    </source>
</evidence>
<dbReference type="InterPro" id="IPR002745">
    <property type="entry name" value="Ptrans_KptA/Tpt1"/>
</dbReference>
<evidence type="ECO:0000256" key="2">
    <source>
        <dbReference type="ARBA" id="ARBA00022679"/>
    </source>
</evidence>
<dbReference type="GO" id="GO:0000215">
    <property type="term" value="F:tRNA 2'-phosphotransferase activity"/>
    <property type="evidence" value="ECO:0007669"/>
    <property type="project" value="TreeGrafter"/>
</dbReference>
<keyword evidence="2" id="KW-0808">Transferase</keyword>
<dbReference type="PANTHER" id="PTHR12684">
    <property type="entry name" value="PUTATIVE PHOSPHOTRANSFERASE"/>
    <property type="match status" value="1"/>
</dbReference>
<dbReference type="SUPFAM" id="SSF56399">
    <property type="entry name" value="ADP-ribosylation"/>
    <property type="match status" value="1"/>
</dbReference>
<accession>X6NN20</accession>
<dbReference type="InterPro" id="IPR042081">
    <property type="entry name" value="RNA_2'-PTrans_C"/>
</dbReference>
<dbReference type="EMBL" id="ASPP01007633">
    <property type="protein sequence ID" value="ETO26792.1"/>
    <property type="molecule type" value="Genomic_DNA"/>
</dbReference>
<name>X6NN20_RETFI</name>
<reference evidence="4 5" key="1">
    <citation type="journal article" date="2013" name="Curr. Biol.">
        <title>The Genome of the Foraminiferan Reticulomyxa filosa.</title>
        <authorList>
            <person name="Glockner G."/>
            <person name="Hulsmann N."/>
            <person name="Schleicher M."/>
            <person name="Noegel A.A."/>
            <person name="Eichinger L."/>
            <person name="Gallinger C."/>
            <person name="Pawlowski J."/>
            <person name="Sierra R."/>
            <person name="Euteneuer U."/>
            <person name="Pillet L."/>
            <person name="Moustafa A."/>
            <person name="Platzer M."/>
            <person name="Groth M."/>
            <person name="Szafranski K."/>
            <person name="Schliwa M."/>
        </authorList>
    </citation>
    <scope>NUCLEOTIDE SEQUENCE [LARGE SCALE GENOMIC DNA]</scope>
</reference>
<evidence type="ECO:0008006" key="6">
    <source>
        <dbReference type="Google" id="ProtNLM"/>
    </source>
</evidence>
<dbReference type="GO" id="GO:0006388">
    <property type="term" value="P:tRNA splicing, via endonucleolytic cleavage and ligation"/>
    <property type="evidence" value="ECO:0007669"/>
    <property type="project" value="TreeGrafter"/>
</dbReference>
<keyword evidence="3" id="KW-0520">NAD</keyword>
<sequence>IVKNDKKERYLMEKDTRTGEYRIRCNQGHSLKTDGCIQLKNEALLHHLSLAELQSKIWKNSIFHGTNESVLKEIVSSGGLSRMKRRHIHFAFTNRENNRHDVLIYVDVVAAIKDGFAFFISTNNVILTEGNEKGFLSCKYFTKIVKITNKTTRTIWEKGHSPPLDACFLSK</sequence>
<evidence type="ECO:0000313" key="5">
    <source>
        <dbReference type="Proteomes" id="UP000023152"/>
    </source>
</evidence>
<comment type="caution">
    <text evidence="4">The sequence shown here is derived from an EMBL/GenBank/DDBJ whole genome shotgun (WGS) entry which is preliminary data.</text>
</comment>
<dbReference type="PANTHER" id="PTHR12684:SF2">
    <property type="entry name" value="TRNA 2'-PHOSPHOTRANSFERASE 1"/>
    <property type="match status" value="1"/>
</dbReference>
<evidence type="ECO:0000256" key="1">
    <source>
        <dbReference type="ARBA" id="ARBA00009836"/>
    </source>
</evidence>
<gene>
    <name evidence="4" type="ORF">RFI_10344</name>
</gene>
<proteinExistence type="inferred from homology"/>
<dbReference type="OrthoDB" id="419694at2759"/>
<dbReference type="Pfam" id="PF01885">
    <property type="entry name" value="PTS_2-RNA"/>
    <property type="match status" value="1"/>
</dbReference>